<evidence type="ECO:0000313" key="14">
    <source>
        <dbReference type="EMBL" id="CAH1802129.1"/>
    </source>
</evidence>
<evidence type="ECO:0000256" key="13">
    <source>
        <dbReference type="PIRSR" id="PIRSR621190-5"/>
    </source>
</evidence>
<evidence type="ECO:0000256" key="9">
    <source>
        <dbReference type="ARBA" id="ARBA00023145"/>
    </source>
</evidence>
<dbReference type="PANTHER" id="PTHR10201:SF291">
    <property type="entry name" value="MATRIX METALLOPROTEINASE 1, ISOFORM C-RELATED"/>
    <property type="match status" value="1"/>
</dbReference>
<evidence type="ECO:0000256" key="7">
    <source>
        <dbReference type="ARBA" id="ARBA00022833"/>
    </source>
</evidence>
<dbReference type="GO" id="GO:0030198">
    <property type="term" value="P:extracellular matrix organization"/>
    <property type="evidence" value="ECO:0007669"/>
    <property type="project" value="TreeGrafter"/>
</dbReference>
<comment type="similarity">
    <text evidence="1">Belongs to the peptidase M10A family.</text>
</comment>
<feature type="binding site" evidence="12">
    <location>
        <position position="206"/>
    </location>
    <ligand>
        <name>Ca(2+)</name>
        <dbReference type="ChEBI" id="CHEBI:29108"/>
        <label>3</label>
    </ligand>
</feature>
<feature type="binding site" evidence="12">
    <location>
        <position position="213"/>
    </location>
    <ligand>
        <name>Zn(2+)</name>
        <dbReference type="ChEBI" id="CHEBI:29105"/>
        <label>1</label>
    </ligand>
</feature>
<feature type="binding site" evidence="12">
    <location>
        <position position="205"/>
    </location>
    <ligand>
        <name>Ca(2+)</name>
        <dbReference type="ChEBI" id="CHEBI:29108"/>
        <label>3</label>
    </ligand>
</feature>
<dbReference type="GO" id="GO:0031012">
    <property type="term" value="C:extracellular matrix"/>
    <property type="evidence" value="ECO:0007669"/>
    <property type="project" value="InterPro"/>
</dbReference>
<dbReference type="Pfam" id="PF01471">
    <property type="entry name" value="PG_binding_1"/>
    <property type="match status" value="1"/>
</dbReference>
<dbReference type="InterPro" id="IPR006026">
    <property type="entry name" value="Peptidase_Metallo"/>
</dbReference>
<dbReference type="Pfam" id="PF00045">
    <property type="entry name" value="Hemopexin"/>
    <property type="match status" value="4"/>
</dbReference>
<dbReference type="GO" id="GO:0008270">
    <property type="term" value="F:zinc ion binding"/>
    <property type="evidence" value="ECO:0007669"/>
    <property type="project" value="InterPro"/>
</dbReference>
<sequence>MHRLNILHQGCASRTPTPYFLQCIVICAALTIVSASNLFGADIKEEKSLAALSSSVDYLSKFGYLPPLDLTKGELRTEKSLVSAIEVFQRFANLPVTGQVNQQTLDQMTKPRCGMPDLVGTSEQMKRRKRYALARSKWDKTDLTYRFLNYSPDLDREQIRSTIARAFNYWAEVTPLTFTEIEDASEADIYISFRRGYHDDGYPFDGIGGVLAHAFFPGNGRGGDTHFDEDEPWVIDSSDGTDLFWVAVHEFGHALGLAHSSVRGSLMYPWYQGHNPNFKLHGDDIGGIQKLYGPNPGTHRTTPAPMPKTVKPTRAISTEVPYTVDATTPAVRTTTTKRAPVETNKPDRPDPCSTDFDAVAKIRGEVFMFKDNYFWRRSIRDATGASYNYPIPIKSFFIGLPEEFQSVDAVYEQSDYTIVFFKGDRYWKFDGNYLKPNFPKQGRPLEDFGLPSYLTALDAAFVWGNNGKTYFVRGRRFWRYDEYSEKIEYTKSMSGWKGVPVPIDAAFQFWDGRTYFFKGRKFYRFDDENMRVEEGYPQPSGPFWMDCREARPGQVSAATKQQISPFITVLSLVSMTITLIFTGML</sequence>
<dbReference type="InterPro" id="IPR036365">
    <property type="entry name" value="PGBD-like_sf"/>
</dbReference>
<dbReference type="GO" id="GO:0005615">
    <property type="term" value="C:extracellular space"/>
    <property type="evidence" value="ECO:0007669"/>
    <property type="project" value="TreeGrafter"/>
</dbReference>
<feature type="binding site" evidence="12">
    <location>
        <position position="198"/>
    </location>
    <ligand>
        <name>Zn(2+)</name>
        <dbReference type="ChEBI" id="CHEBI:29105"/>
        <label>1</label>
    </ligand>
</feature>
<dbReference type="OrthoDB" id="406838at2759"/>
<evidence type="ECO:0000256" key="2">
    <source>
        <dbReference type="ARBA" id="ARBA00022670"/>
    </source>
</evidence>
<dbReference type="SUPFAM" id="SSF50923">
    <property type="entry name" value="Hemopexin-like domain"/>
    <property type="match status" value="1"/>
</dbReference>
<dbReference type="FunFam" id="3.40.390.10:FF:000022">
    <property type="entry name" value="Matrix metalloproteinase 1, isoform C"/>
    <property type="match status" value="1"/>
</dbReference>
<feature type="binding site" evidence="12">
    <location>
        <position position="224"/>
    </location>
    <ligand>
        <name>Ca(2+)</name>
        <dbReference type="ChEBI" id="CHEBI:29108"/>
        <label>2</label>
    </ligand>
</feature>
<dbReference type="InterPro" id="IPR021190">
    <property type="entry name" value="Pept_M10A"/>
</dbReference>
<keyword evidence="3 11" id="KW-0479">Metal-binding</keyword>
<comment type="cofactor">
    <cofactor evidence="12">
        <name>Ca(2+)</name>
        <dbReference type="ChEBI" id="CHEBI:29108"/>
    </cofactor>
    <text evidence="12">Can bind about 5 Ca(2+) ions per subunit.</text>
</comment>
<feature type="binding site" evidence="11">
    <location>
        <position position="259"/>
    </location>
    <ligand>
        <name>Zn(2+)</name>
        <dbReference type="ChEBI" id="CHEBI:29105"/>
        <label>2</label>
        <note>catalytic</note>
    </ligand>
</feature>
<feature type="short sequence motif" description="Cysteine switch" evidence="13">
    <location>
        <begin position="111"/>
        <end position="119"/>
    </location>
</feature>
<keyword evidence="15" id="KW-1185">Reference proteome</keyword>
<feature type="binding site" evidence="12">
    <location>
        <position position="153"/>
    </location>
    <ligand>
        <name>Ca(2+)</name>
        <dbReference type="ChEBI" id="CHEBI:29108"/>
        <label>1</label>
    </ligand>
</feature>
<keyword evidence="4" id="KW-0732">Signal</keyword>
<dbReference type="GO" id="GO:0030574">
    <property type="term" value="P:collagen catabolic process"/>
    <property type="evidence" value="ECO:0007669"/>
    <property type="project" value="TreeGrafter"/>
</dbReference>
<evidence type="ECO:0000256" key="8">
    <source>
        <dbReference type="ARBA" id="ARBA00023049"/>
    </source>
</evidence>
<dbReference type="SUPFAM" id="SSF55486">
    <property type="entry name" value="Metalloproteases ('zincins'), catalytic domain"/>
    <property type="match status" value="1"/>
</dbReference>
<keyword evidence="5" id="KW-0677">Repeat</keyword>
<dbReference type="GO" id="GO:0006508">
    <property type="term" value="P:proteolysis"/>
    <property type="evidence" value="ECO:0007669"/>
    <property type="project" value="UniProtKB-KW"/>
</dbReference>
<dbReference type="InterPro" id="IPR018487">
    <property type="entry name" value="Hemopexin-like_repeat"/>
</dbReference>
<dbReference type="EMBL" id="CAIIXF020000012">
    <property type="protein sequence ID" value="CAH1802129.1"/>
    <property type="molecule type" value="Genomic_DNA"/>
</dbReference>
<comment type="cofactor">
    <cofactor evidence="12">
        <name>Zn(2+)</name>
        <dbReference type="ChEBI" id="CHEBI:29105"/>
    </cofactor>
    <text evidence="12">Binds 2 Zn(2+) ions per subunit.</text>
</comment>
<keyword evidence="9" id="KW-0865">Zymogen</keyword>
<keyword evidence="2" id="KW-0645">Protease</keyword>
<dbReference type="CDD" id="cd04278">
    <property type="entry name" value="ZnMc_MMP"/>
    <property type="match status" value="1"/>
</dbReference>
<feature type="binding site" evidence="12">
    <location>
        <position position="267"/>
    </location>
    <ligand>
        <name>Zn(2+)</name>
        <dbReference type="ChEBI" id="CHEBI:29105"/>
        <label>2</label>
        <note>catalytic</note>
    </ligand>
</feature>
<dbReference type="SUPFAM" id="SSF47090">
    <property type="entry name" value="PGBD-like"/>
    <property type="match status" value="1"/>
</dbReference>
<dbReference type="AlphaFoldDB" id="A0A8J1TMV1"/>
<dbReference type="PIRSF" id="PIRSF001191">
    <property type="entry name" value="Peptidase_M10A_matrix"/>
    <property type="match status" value="1"/>
</dbReference>
<feature type="binding site" evidence="12">
    <location>
        <position position="357"/>
    </location>
    <ligand>
        <name>Ca(2+)</name>
        <dbReference type="ChEBI" id="CHEBI:29108"/>
        <label>4</label>
    </ligand>
</feature>
<accession>A0A8J1TMV1</accession>
<name>A0A8J1TMV1_OWEFU</name>
<feature type="binding site" evidence="12">
    <location>
        <position position="231"/>
    </location>
    <ligand>
        <name>Ca(2+)</name>
        <dbReference type="ChEBI" id="CHEBI:29108"/>
        <label>3</label>
    </ligand>
</feature>
<dbReference type="Pfam" id="PF00413">
    <property type="entry name" value="Peptidase_M10"/>
    <property type="match status" value="1"/>
</dbReference>
<keyword evidence="12" id="KW-0106">Calcium</keyword>
<dbReference type="Gene3D" id="3.40.390.10">
    <property type="entry name" value="Collagenase (Catalytic Domain)"/>
    <property type="match status" value="1"/>
</dbReference>
<evidence type="ECO:0000256" key="3">
    <source>
        <dbReference type="ARBA" id="ARBA00022723"/>
    </source>
</evidence>
<evidence type="ECO:0000256" key="5">
    <source>
        <dbReference type="ARBA" id="ARBA00022737"/>
    </source>
</evidence>
<dbReference type="PRINTS" id="PR00138">
    <property type="entry name" value="MATRIXIN"/>
</dbReference>
<evidence type="ECO:0000256" key="11">
    <source>
        <dbReference type="PIRSR" id="PIRSR001191-2"/>
    </source>
</evidence>
<feature type="binding site" evidence="12">
    <location>
        <position position="188"/>
    </location>
    <ligand>
        <name>Ca(2+)</name>
        <dbReference type="ChEBI" id="CHEBI:29108"/>
        <label>2</label>
    </ligand>
</feature>
<feature type="active site" evidence="10">
    <location>
        <position position="250"/>
    </location>
</feature>
<dbReference type="PROSITE" id="PS51642">
    <property type="entry name" value="HEMOPEXIN_2"/>
    <property type="match status" value="4"/>
</dbReference>
<dbReference type="GO" id="GO:0004222">
    <property type="term" value="F:metalloendopeptidase activity"/>
    <property type="evidence" value="ECO:0007669"/>
    <property type="project" value="InterPro"/>
</dbReference>
<dbReference type="CDD" id="cd00094">
    <property type="entry name" value="HX"/>
    <property type="match status" value="1"/>
</dbReference>
<evidence type="ECO:0000256" key="6">
    <source>
        <dbReference type="ARBA" id="ARBA00022801"/>
    </source>
</evidence>
<evidence type="ECO:0000256" key="4">
    <source>
        <dbReference type="ARBA" id="ARBA00022729"/>
    </source>
</evidence>
<evidence type="ECO:0000256" key="1">
    <source>
        <dbReference type="ARBA" id="ARBA00010370"/>
    </source>
</evidence>
<keyword evidence="6" id="KW-0378">Hydrolase</keyword>
<dbReference type="InterPro" id="IPR021158">
    <property type="entry name" value="Pept_M10A_Zn_BS"/>
</dbReference>
<feature type="binding site" evidence="11">
    <location>
        <position position="253"/>
    </location>
    <ligand>
        <name>Zn(2+)</name>
        <dbReference type="ChEBI" id="CHEBI:29105"/>
        <label>2</label>
        <note>catalytic</note>
    </ligand>
</feature>
<dbReference type="InterPro" id="IPR024079">
    <property type="entry name" value="MetalloPept_cat_dom_sf"/>
</dbReference>
<organism evidence="14 15">
    <name type="scientific">Owenia fusiformis</name>
    <name type="common">Polychaete worm</name>
    <dbReference type="NCBI Taxonomy" id="6347"/>
    <lineage>
        <taxon>Eukaryota</taxon>
        <taxon>Metazoa</taxon>
        <taxon>Spiralia</taxon>
        <taxon>Lophotrochozoa</taxon>
        <taxon>Annelida</taxon>
        <taxon>Polychaeta</taxon>
        <taxon>Sedentaria</taxon>
        <taxon>Canalipalpata</taxon>
        <taxon>Sabellida</taxon>
        <taxon>Oweniida</taxon>
        <taxon>Oweniidae</taxon>
        <taxon>Owenia</taxon>
    </lineage>
</organism>
<comment type="caution">
    <text evidence="14">The sequence shown here is derived from an EMBL/GenBank/DDBJ whole genome shotgun (WGS) entry which is preliminary data.</text>
</comment>
<dbReference type="Proteomes" id="UP000749559">
    <property type="component" value="Unassembled WGS sequence"/>
</dbReference>
<feature type="binding site" evidence="12">
    <location>
        <position position="460"/>
    </location>
    <ligand>
        <name>Ca(2+)</name>
        <dbReference type="ChEBI" id="CHEBI:29108"/>
        <label>5</label>
    </ligand>
</feature>
<feature type="binding site" evidence="12">
    <location>
        <position position="226"/>
    </location>
    <ligand>
        <name>Zn(2+)</name>
        <dbReference type="ChEBI" id="CHEBI:29105"/>
        <label>1</label>
    </ligand>
</feature>
<dbReference type="InterPro" id="IPR001818">
    <property type="entry name" value="Pept_M10_metallopeptidase"/>
</dbReference>
<dbReference type="SMART" id="SM00235">
    <property type="entry name" value="ZnMc"/>
    <property type="match status" value="1"/>
</dbReference>
<keyword evidence="7 11" id="KW-0862">Zinc</keyword>
<gene>
    <name evidence="14" type="ORF">OFUS_LOCUS25843</name>
</gene>
<dbReference type="FunFam" id="2.110.10.10:FF:000018">
    <property type="entry name" value="Matrix metallopeptidase 25b"/>
    <property type="match status" value="1"/>
</dbReference>
<feature type="binding site" evidence="12">
    <location>
        <position position="231"/>
    </location>
    <ligand>
        <name>Ca(2+)</name>
        <dbReference type="ChEBI" id="CHEBI:29108"/>
        <label>1</label>
    </ligand>
</feature>
<feature type="binding site" evidence="11">
    <location>
        <position position="249"/>
    </location>
    <ligand>
        <name>Zn(2+)</name>
        <dbReference type="ChEBI" id="CHEBI:29105"/>
        <label>2</label>
        <note>catalytic</note>
    </ligand>
</feature>
<dbReference type="InterPro" id="IPR000585">
    <property type="entry name" value="Hemopexin-like_dom"/>
</dbReference>
<dbReference type="PROSITE" id="PS00546">
    <property type="entry name" value="CYSTEINE_SWITCH"/>
    <property type="match status" value="1"/>
</dbReference>
<feature type="binding site" evidence="12">
    <location>
        <position position="408"/>
    </location>
    <ligand>
        <name>Ca(2+)</name>
        <dbReference type="ChEBI" id="CHEBI:29108"/>
        <label>4</label>
    </ligand>
</feature>
<keyword evidence="8" id="KW-0482">Metalloprotease</keyword>
<dbReference type="Gene3D" id="2.110.10.10">
    <property type="entry name" value="Hemopexin-like domain"/>
    <property type="match status" value="1"/>
</dbReference>
<dbReference type="PANTHER" id="PTHR10201">
    <property type="entry name" value="MATRIX METALLOPROTEINASE"/>
    <property type="match status" value="1"/>
</dbReference>
<dbReference type="InterPro" id="IPR033739">
    <property type="entry name" value="M10A_MMP"/>
</dbReference>
<feature type="binding site" evidence="12">
    <location>
        <position position="222"/>
    </location>
    <ligand>
        <name>Ca(2+)</name>
        <dbReference type="ChEBI" id="CHEBI:29108"/>
        <label>2</label>
    </ligand>
</feature>
<dbReference type="InterPro" id="IPR036375">
    <property type="entry name" value="Hemopexin-like_dom_sf"/>
</dbReference>
<feature type="binding site" evidence="12">
    <location>
        <position position="504"/>
    </location>
    <ligand>
        <name>Ca(2+)</name>
        <dbReference type="ChEBI" id="CHEBI:29108"/>
        <label>4</label>
    </ligand>
</feature>
<protein>
    <submittedName>
        <fullName evidence="14">Uncharacterized protein</fullName>
    </submittedName>
</protein>
<dbReference type="SMART" id="SM00120">
    <property type="entry name" value="HX"/>
    <property type="match status" value="4"/>
</dbReference>
<evidence type="ECO:0000256" key="10">
    <source>
        <dbReference type="PIRSR" id="PIRSR001191-1"/>
    </source>
</evidence>
<feature type="binding site" evidence="12">
    <location>
        <position position="200"/>
    </location>
    <ligand>
        <name>Zn(2+)</name>
        <dbReference type="ChEBI" id="CHEBI:29105"/>
        <label>1</label>
    </ligand>
</feature>
<reference evidence="14" key="1">
    <citation type="submission" date="2022-03" db="EMBL/GenBank/DDBJ databases">
        <authorList>
            <person name="Martin C."/>
        </authorList>
    </citation>
    <scope>NUCLEOTIDE SEQUENCE</scope>
</reference>
<dbReference type="InterPro" id="IPR002477">
    <property type="entry name" value="Peptidoglycan-bd-like"/>
</dbReference>
<feature type="binding site" description="in inhibited form" evidence="12">
    <location>
        <position position="113"/>
    </location>
    <ligand>
        <name>Zn(2+)</name>
        <dbReference type="ChEBI" id="CHEBI:29105"/>
        <label>2</label>
        <note>catalytic</note>
    </ligand>
</feature>
<proteinExistence type="inferred from homology"/>
<feature type="binding site" evidence="12">
    <location>
        <position position="228"/>
    </location>
    <ligand>
        <name>Ca(2+)</name>
        <dbReference type="ChEBI" id="CHEBI:29108"/>
        <label>3</label>
    </ligand>
</feature>
<evidence type="ECO:0000313" key="15">
    <source>
        <dbReference type="Proteomes" id="UP000749559"/>
    </source>
</evidence>
<evidence type="ECO:0000256" key="12">
    <source>
        <dbReference type="PIRSR" id="PIRSR621190-2"/>
    </source>
</evidence>